<organism evidence="1 2">
    <name type="scientific">Modicisalibacter tunisiensis</name>
    <dbReference type="NCBI Taxonomy" id="390637"/>
    <lineage>
        <taxon>Bacteria</taxon>
        <taxon>Pseudomonadati</taxon>
        <taxon>Pseudomonadota</taxon>
        <taxon>Gammaproteobacteria</taxon>
        <taxon>Oceanospirillales</taxon>
        <taxon>Halomonadaceae</taxon>
        <taxon>Modicisalibacter</taxon>
    </lineage>
</organism>
<reference evidence="1 2" key="1">
    <citation type="submission" date="2021-05" db="EMBL/GenBank/DDBJ databases">
        <title>Petroleum and Energy Research Collection (APPE): ex situ preservation of microbial diversity associated with the oil industry and exploitation of its biotechnological potential.</title>
        <authorList>
            <person name="Paixao C.T.M."/>
            <person name="Gomes M.B."/>
            <person name="Oliveira V.M."/>
        </authorList>
    </citation>
    <scope>NUCLEOTIDE SEQUENCE [LARGE SCALE GENOMIC DNA]</scope>
    <source>
        <strain evidence="1 2">LIT2</strain>
    </source>
</reference>
<sequence length="47" mass="5385">MTAQTATASRPSLARRFGRSAYRLLERLTESAYEGYRRQLMGLYGID</sequence>
<keyword evidence="2" id="KW-1185">Reference proteome</keyword>
<evidence type="ECO:0008006" key="3">
    <source>
        <dbReference type="Google" id="ProtNLM"/>
    </source>
</evidence>
<gene>
    <name evidence="1" type="ORF">KGQ91_06320</name>
</gene>
<evidence type="ECO:0000313" key="1">
    <source>
        <dbReference type="EMBL" id="MBZ9567298.1"/>
    </source>
</evidence>
<dbReference type="EMBL" id="JAGXFD010000001">
    <property type="protein sequence ID" value="MBZ9567298.1"/>
    <property type="molecule type" value="Genomic_DNA"/>
</dbReference>
<comment type="caution">
    <text evidence="1">The sequence shown here is derived from an EMBL/GenBank/DDBJ whole genome shotgun (WGS) entry which is preliminary data.</text>
</comment>
<dbReference type="RefSeq" id="WP_163648222.1">
    <property type="nucleotide sequence ID" value="NZ_JAGXFC010000001.1"/>
</dbReference>
<protein>
    <recommendedName>
        <fullName evidence="3">MarR family transcriptional regulator</fullName>
    </recommendedName>
</protein>
<accession>A0ABS7WXF3</accession>
<name>A0ABS7WXF3_9GAMM</name>
<dbReference type="Proteomes" id="UP001319883">
    <property type="component" value="Unassembled WGS sequence"/>
</dbReference>
<evidence type="ECO:0000313" key="2">
    <source>
        <dbReference type="Proteomes" id="UP001319883"/>
    </source>
</evidence>
<proteinExistence type="predicted"/>